<protein>
    <submittedName>
        <fullName evidence="7">DNA-binding transcriptional regulator, MocR family, contains an aminotransferase domain</fullName>
    </submittedName>
</protein>
<dbReference type="Gene3D" id="3.40.640.10">
    <property type="entry name" value="Type I PLP-dependent aspartate aminotransferase-like (Major domain)"/>
    <property type="match status" value="1"/>
</dbReference>
<dbReference type="CDD" id="cd07377">
    <property type="entry name" value="WHTH_GntR"/>
    <property type="match status" value="1"/>
</dbReference>
<proteinExistence type="inferred from homology"/>
<dbReference type="InterPro" id="IPR036390">
    <property type="entry name" value="WH_DNA-bd_sf"/>
</dbReference>
<feature type="domain" description="HTH gntR-type" evidence="6">
    <location>
        <begin position="15"/>
        <end position="83"/>
    </location>
</feature>
<dbReference type="PANTHER" id="PTHR46577:SF1">
    <property type="entry name" value="HTH-TYPE TRANSCRIPTIONAL REGULATORY PROTEIN GABR"/>
    <property type="match status" value="1"/>
</dbReference>
<evidence type="ECO:0000313" key="8">
    <source>
        <dbReference type="Proteomes" id="UP000198728"/>
    </source>
</evidence>
<dbReference type="Gene3D" id="1.10.10.10">
    <property type="entry name" value="Winged helix-like DNA-binding domain superfamily/Winged helix DNA-binding domain"/>
    <property type="match status" value="1"/>
</dbReference>
<keyword evidence="7" id="KW-0808">Transferase</keyword>
<sequence>MSDTKWAEGVQLDGRAKYKALADHLTAEMDKGTLPVGHQLPPVRQLAWALGVTPGTVARAYSILTDAGRLEAVVGRGTFVAPKFRNVADDVWTRKLPKDSGNINLYSPTLPDMGQVAAIRHALRAVAEGPQEDLVEYPNREGFRPAREAVIDWLSDVSLGPVGHKDVVLSHGGQSAISLVLQAAVSGAQPVILVEELSYAGFRRAAEVLRIEVAGVPSDERGLIPEELERIARRTGAQMLCTSAEVHNPTGLHTPLERREEIVAACKRAGGVQILEDDCYRIGPARAPSYRALWPGGAWYVSSISKTITPALRIGFAVAAEGRYADLRRAAEYGFFGLARPLAEMARLILGNPETRRIAGQVRDRVGDYIRTAVNALGRHEITWREDVPFLWLPLPRGWRAAEFVLAAERHGIQIRSAEEFTLREDRAPHCIRIAVNGQIPMERFEAAMTTLRELLDNPPEAISA</sequence>
<dbReference type="PANTHER" id="PTHR46577">
    <property type="entry name" value="HTH-TYPE TRANSCRIPTIONAL REGULATORY PROTEIN GABR"/>
    <property type="match status" value="1"/>
</dbReference>
<dbReference type="Pfam" id="PF00392">
    <property type="entry name" value="GntR"/>
    <property type="match status" value="1"/>
</dbReference>
<reference evidence="7 8" key="1">
    <citation type="submission" date="2016-10" db="EMBL/GenBank/DDBJ databases">
        <authorList>
            <person name="de Groot N.N."/>
        </authorList>
    </citation>
    <scope>NUCLEOTIDE SEQUENCE [LARGE SCALE GENOMIC DNA]</scope>
    <source>
        <strain evidence="7 8">DSM 19548</strain>
    </source>
</reference>
<dbReference type="InterPro" id="IPR004839">
    <property type="entry name" value="Aminotransferase_I/II_large"/>
</dbReference>
<dbReference type="PROSITE" id="PS50949">
    <property type="entry name" value="HTH_GNTR"/>
    <property type="match status" value="1"/>
</dbReference>
<keyword evidence="5" id="KW-0804">Transcription</keyword>
<gene>
    <name evidence="7" type="ORF">SAMN04488094_104187</name>
</gene>
<dbReference type="GO" id="GO:0003677">
    <property type="term" value="F:DNA binding"/>
    <property type="evidence" value="ECO:0007669"/>
    <property type="project" value="UniProtKB-KW"/>
</dbReference>
<evidence type="ECO:0000259" key="6">
    <source>
        <dbReference type="PROSITE" id="PS50949"/>
    </source>
</evidence>
<dbReference type="SMART" id="SM00345">
    <property type="entry name" value="HTH_GNTR"/>
    <property type="match status" value="1"/>
</dbReference>
<dbReference type="GO" id="GO:0030170">
    <property type="term" value="F:pyridoxal phosphate binding"/>
    <property type="evidence" value="ECO:0007669"/>
    <property type="project" value="InterPro"/>
</dbReference>
<keyword evidence="2" id="KW-0663">Pyridoxal phosphate</keyword>
<evidence type="ECO:0000256" key="3">
    <source>
        <dbReference type="ARBA" id="ARBA00023015"/>
    </source>
</evidence>
<keyword evidence="8" id="KW-1185">Reference proteome</keyword>
<dbReference type="InterPro" id="IPR000524">
    <property type="entry name" value="Tscrpt_reg_HTH_GntR"/>
</dbReference>
<accession>A0A1I1IRX8</accession>
<dbReference type="InterPro" id="IPR015424">
    <property type="entry name" value="PyrdxlP-dep_Trfase"/>
</dbReference>
<keyword evidence="3" id="KW-0805">Transcription regulation</keyword>
<evidence type="ECO:0000256" key="1">
    <source>
        <dbReference type="ARBA" id="ARBA00005384"/>
    </source>
</evidence>
<comment type="similarity">
    <text evidence="1">In the C-terminal section; belongs to the class-I pyridoxal-phosphate-dependent aminotransferase family.</text>
</comment>
<organism evidence="7 8">
    <name type="scientific">Tropicimonas isoalkanivorans</name>
    <dbReference type="NCBI Taxonomy" id="441112"/>
    <lineage>
        <taxon>Bacteria</taxon>
        <taxon>Pseudomonadati</taxon>
        <taxon>Pseudomonadota</taxon>
        <taxon>Alphaproteobacteria</taxon>
        <taxon>Rhodobacterales</taxon>
        <taxon>Roseobacteraceae</taxon>
        <taxon>Tropicimonas</taxon>
    </lineage>
</organism>
<dbReference type="SUPFAM" id="SSF53383">
    <property type="entry name" value="PLP-dependent transferases"/>
    <property type="match status" value="1"/>
</dbReference>
<evidence type="ECO:0000256" key="2">
    <source>
        <dbReference type="ARBA" id="ARBA00022898"/>
    </source>
</evidence>
<name>A0A1I1IRX8_9RHOB</name>
<evidence type="ECO:0000313" key="7">
    <source>
        <dbReference type="EMBL" id="SFC38701.1"/>
    </source>
</evidence>
<dbReference type="InterPro" id="IPR051446">
    <property type="entry name" value="HTH_trans_reg/aminotransferase"/>
</dbReference>
<evidence type="ECO:0000256" key="5">
    <source>
        <dbReference type="ARBA" id="ARBA00023163"/>
    </source>
</evidence>
<dbReference type="EMBL" id="FOLG01000004">
    <property type="protein sequence ID" value="SFC38701.1"/>
    <property type="molecule type" value="Genomic_DNA"/>
</dbReference>
<dbReference type="STRING" id="441112.SAMN04488094_104187"/>
<evidence type="ECO:0000256" key="4">
    <source>
        <dbReference type="ARBA" id="ARBA00023125"/>
    </source>
</evidence>
<dbReference type="GO" id="GO:0003700">
    <property type="term" value="F:DNA-binding transcription factor activity"/>
    <property type="evidence" value="ECO:0007669"/>
    <property type="project" value="InterPro"/>
</dbReference>
<dbReference type="RefSeq" id="WP_281244931.1">
    <property type="nucleotide sequence ID" value="NZ_FOLG01000004.1"/>
</dbReference>
<dbReference type="InterPro" id="IPR036388">
    <property type="entry name" value="WH-like_DNA-bd_sf"/>
</dbReference>
<dbReference type="Proteomes" id="UP000198728">
    <property type="component" value="Unassembled WGS sequence"/>
</dbReference>
<dbReference type="AlphaFoldDB" id="A0A1I1IRX8"/>
<dbReference type="InterPro" id="IPR015421">
    <property type="entry name" value="PyrdxlP-dep_Trfase_major"/>
</dbReference>
<dbReference type="CDD" id="cd00609">
    <property type="entry name" value="AAT_like"/>
    <property type="match status" value="1"/>
</dbReference>
<dbReference type="Pfam" id="PF00155">
    <property type="entry name" value="Aminotran_1_2"/>
    <property type="match status" value="1"/>
</dbReference>
<dbReference type="SUPFAM" id="SSF46785">
    <property type="entry name" value="Winged helix' DNA-binding domain"/>
    <property type="match status" value="1"/>
</dbReference>
<dbReference type="GO" id="GO:0008483">
    <property type="term" value="F:transaminase activity"/>
    <property type="evidence" value="ECO:0007669"/>
    <property type="project" value="UniProtKB-KW"/>
</dbReference>
<keyword evidence="4 7" id="KW-0238">DNA-binding</keyword>
<keyword evidence="7" id="KW-0032">Aminotransferase</keyword>